<feature type="binding site" evidence="17">
    <location>
        <position position="680"/>
    </location>
    <ligand>
        <name>ATP</name>
        <dbReference type="ChEBI" id="CHEBI:30616"/>
    </ligand>
</feature>
<comment type="similarity">
    <text evidence="2">Belongs to the protein kinase superfamily. Ser/Thr protein kinase family.</text>
</comment>
<dbReference type="PROSITE" id="PS50011">
    <property type="entry name" value="PROTEIN_KINASE_DOM"/>
    <property type="match status" value="1"/>
</dbReference>
<dbReference type="GO" id="GO:0016020">
    <property type="term" value="C:membrane"/>
    <property type="evidence" value="ECO:0007669"/>
    <property type="project" value="UniProtKB-SubCell"/>
</dbReference>
<keyword evidence="8" id="KW-0732">Signal</keyword>
<dbReference type="PROSITE" id="PS00108">
    <property type="entry name" value="PROTEIN_KINASE_ST"/>
    <property type="match status" value="1"/>
</dbReference>
<feature type="compositionally biased region" description="Basic and acidic residues" evidence="18">
    <location>
        <begin position="944"/>
        <end position="964"/>
    </location>
</feature>
<dbReference type="FunFam" id="1.10.510.10:FF:000453">
    <property type="entry name" value="LRR receptor-like serine/threonine-protein kinase HSL2"/>
    <property type="match status" value="1"/>
</dbReference>
<protein>
    <recommendedName>
        <fullName evidence="3">non-specific serine/threonine protein kinase</fullName>
        <ecNumber evidence="3">2.7.11.1</ecNumber>
    </recommendedName>
</protein>
<keyword evidence="16" id="KW-0325">Glycoprotein</keyword>
<dbReference type="SUPFAM" id="SSF56112">
    <property type="entry name" value="Protein kinase-like (PK-like)"/>
    <property type="match status" value="1"/>
</dbReference>
<dbReference type="GO" id="GO:0004674">
    <property type="term" value="F:protein serine/threonine kinase activity"/>
    <property type="evidence" value="ECO:0007669"/>
    <property type="project" value="UniProtKB-KW"/>
</dbReference>
<evidence type="ECO:0000256" key="10">
    <source>
        <dbReference type="ARBA" id="ARBA00022741"/>
    </source>
</evidence>
<feature type="domain" description="Protein kinase" evidence="20">
    <location>
        <begin position="652"/>
        <end position="930"/>
    </location>
</feature>
<dbReference type="SMART" id="SM00220">
    <property type="entry name" value="S_TKc"/>
    <property type="match status" value="1"/>
</dbReference>
<sequence>MNLYGQWRPLRFCRPIVILLLLCVSFSSLWWTGESITYQDDVNALQAMLNSWGPNSSRILRWYGNDPCGSQWPGIGCDDSSPQRVTSIELPGYGLSGNIPPDISLLTELRTLELSNNNLTGFIPTQIGELIHLSELILQYNYFNGGIPPEIGNIKNLSTLSLNGNSLKGSIPNEIGLLENLFWLDLAQNDLSGGLPYSGDGRSSKNVGLDNLTKASHFHLNNNSFSGPIPESLCHESMSLIHLILDSNQLTGNIPSGLGLCGNLLIMKLNHNQLRGTIPQEISLLTNLTELQLNDNQLVGPLPDLSNLTKLVLLDVSNNQLNMEFPSWMNSLGSLADLDMSSTSISGTISAYFFQLQYLTAVKLANNEINGTLDLSKDTSQLMLVSMENNKIDSFTTAKYPPSVIRLFGNPVCETSKSTLSGELCQTNSSSSVSTYGLGNCSIACPSGYQVYPAQCSCAIPLEGFLIYRAPSFTQITNQSVLLLLASALAEKLSVQLTQVVIKSAEFNPQNQLIANIAIFPSGTEIRWSPDQISYMSHILGGDKVVPPGFGPVSFKQTSFLDYSVGSDNDGKKLPTVAIIGICIGSAAFASIIIGVTCFVCLRKHNKNNKAVDLSNIVGSWKAVGRDSGSAPKLKGARYFTFAELKKATNNFSGSNEIGSGGYGKVYRGILIDGQQVAIKRAQKDSMQGAAEFKNEIELLSRVHHKNVVGLVGFCFDQGEQMLIYEYMAGGNLRDCLTGRTGIKLDWRRRIMIALGSARGITYLHELVSPPIIHRDIKSTNILLDEKKIAKVADFGLSKIAPEPDSRKQHVSTQVKGTLGYLDPEYYTTQQLTEKSDVYSFGVVLLELLTARTPIEHGNYVVKDVKEAVNKGGISALRSMLDPRIKEESGIELNSFIRIALSCVEDTASARPSMGEVVKQLEEMVGHDYPESGSSNVDVPPKWAPDRHLYGSDSEYMHTSRDSSEPSFPISNTALSLGSR</sequence>
<evidence type="ECO:0000313" key="21">
    <source>
        <dbReference type="EMBL" id="KAH7443703.1"/>
    </source>
</evidence>
<evidence type="ECO:0000256" key="13">
    <source>
        <dbReference type="ARBA" id="ARBA00022989"/>
    </source>
</evidence>
<dbReference type="GO" id="GO:0005524">
    <property type="term" value="F:ATP binding"/>
    <property type="evidence" value="ECO:0007669"/>
    <property type="project" value="UniProtKB-UniRule"/>
</dbReference>
<dbReference type="Proteomes" id="UP000825935">
    <property type="component" value="Chromosome 2"/>
</dbReference>
<evidence type="ECO:0000256" key="11">
    <source>
        <dbReference type="ARBA" id="ARBA00022777"/>
    </source>
</evidence>
<keyword evidence="15" id="KW-0675">Receptor</keyword>
<comment type="subcellular location">
    <subcellularLocation>
        <location evidence="1">Membrane</location>
        <topology evidence="1">Single-pass type I membrane protein</topology>
    </subcellularLocation>
</comment>
<dbReference type="CDD" id="cd14066">
    <property type="entry name" value="STKc_IRAK"/>
    <property type="match status" value="1"/>
</dbReference>
<evidence type="ECO:0000256" key="7">
    <source>
        <dbReference type="ARBA" id="ARBA00022692"/>
    </source>
</evidence>
<dbReference type="EMBL" id="CM035407">
    <property type="protein sequence ID" value="KAH7443703.1"/>
    <property type="molecule type" value="Genomic_DNA"/>
</dbReference>
<dbReference type="FunFam" id="3.80.10.10:FF:000363">
    <property type="entry name" value="Leucine-rich repeat family protein"/>
    <property type="match status" value="1"/>
</dbReference>
<feature type="transmembrane region" description="Helical" evidence="19">
    <location>
        <begin position="577"/>
        <end position="602"/>
    </location>
</feature>
<keyword evidence="4" id="KW-0723">Serine/threonine-protein kinase</keyword>
<keyword evidence="11" id="KW-0418">Kinase</keyword>
<dbReference type="PANTHER" id="PTHR45974">
    <property type="entry name" value="RECEPTOR-LIKE PROTEIN 55"/>
    <property type="match status" value="1"/>
</dbReference>
<dbReference type="InterPro" id="IPR001611">
    <property type="entry name" value="Leu-rich_rpt"/>
</dbReference>
<dbReference type="Gene3D" id="1.10.510.10">
    <property type="entry name" value="Transferase(Phosphotransferase) domain 1"/>
    <property type="match status" value="1"/>
</dbReference>
<evidence type="ECO:0000256" key="5">
    <source>
        <dbReference type="ARBA" id="ARBA00022614"/>
    </source>
</evidence>
<evidence type="ECO:0000256" key="2">
    <source>
        <dbReference type="ARBA" id="ARBA00008684"/>
    </source>
</evidence>
<keyword evidence="10 17" id="KW-0547">Nucleotide-binding</keyword>
<feature type="compositionally biased region" description="Polar residues" evidence="18">
    <location>
        <begin position="965"/>
        <end position="980"/>
    </location>
</feature>
<dbReference type="InterPro" id="IPR008271">
    <property type="entry name" value="Ser/Thr_kinase_AS"/>
</dbReference>
<dbReference type="InterPro" id="IPR032675">
    <property type="entry name" value="LRR_dom_sf"/>
</dbReference>
<evidence type="ECO:0000256" key="15">
    <source>
        <dbReference type="ARBA" id="ARBA00023170"/>
    </source>
</evidence>
<evidence type="ECO:0000256" key="18">
    <source>
        <dbReference type="SAM" id="MobiDB-lite"/>
    </source>
</evidence>
<evidence type="ECO:0000256" key="12">
    <source>
        <dbReference type="ARBA" id="ARBA00022840"/>
    </source>
</evidence>
<comment type="caution">
    <text evidence="21">The sequence shown here is derived from an EMBL/GenBank/DDBJ whole genome shotgun (WGS) entry which is preliminary data.</text>
</comment>
<dbReference type="AlphaFoldDB" id="A0A8T2VD72"/>
<keyword evidence="9" id="KW-0677">Repeat</keyword>
<evidence type="ECO:0000256" key="1">
    <source>
        <dbReference type="ARBA" id="ARBA00004479"/>
    </source>
</evidence>
<keyword evidence="12 17" id="KW-0067">ATP-binding</keyword>
<dbReference type="PROSITE" id="PS00107">
    <property type="entry name" value="PROTEIN_KINASE_ATP"/>
    <property type="match status" value="1"/>
</dbReference>
<reference evidence="21" key="1">
    <citation type="submission" date="2021-08" db="EMBL/GenBank/DDBJ databases">
        <title>WGS assembly of Ceratopteris richardii.</title>
        <authorList>
            <person name="Marchant D.B."/>
            <person name="Chen G."/>
            <person name="Jenkins J."/>
            <person name="Shu S."/>
            <person name="Leebens-Mack J."/>
            <person name="Grimwood J."/>
            <person name="Schmutz J."/>
            <person name="Soltis P."/>
            <person name="Soltis D."/>
            <person name="Chen Z.-H."/>
        </authorList>
    </citation>
    <scope>NUCLEOTIDE SEQUENCE</scope>
    <source>
        <strain evidence="21">Whitten #5841</strain>
        <tissue evidence="21">Leaf</tissue>
    </source>
</reference>
<evidence type="ECO:0000256" key="4">
    <source>
        <dbReference type="ARBA" id="ARBA00022527"/>
    </source>
</evidence>
<evidence type="ECO:0000256" key="9">
    <source>
        <dbReference type="ARBA" id="ARBA00022737"/>
    </source>
</evidence>
<dbReference type="FunFam" id="3.30.200.20:FF:000328">
    <property type="entry name" value="Leucine-rich repeat protein kinase family protein"/>
    <property type="match status" value="1"/>
</dbReference>
<dbReference type="OrthoDB" id="2015206at2759"/>
<feature type="transmembrane region" description="Helical" evidence="19">
    <location>
        <begin position="12"/>
        <end position="31"/>
    </location>
</feature>
<dbReference type="Gene3D" id="3.80.10.10">
    <property type="entry name" value="Ribonuclease Inhibitor"/>
    <property type="match status" value="2"/>
</dbReference>
<organism evidence="21 22">
    <name type="scientific">Ceratopteris richardii</name>
    <name type="common">Triangle waterfern</name>
    <dbReference type="NCBI Taxonomy" id="49495"/>
    <lineage>
        <taxon>Eukaryota</taxon>
        <taxon>Viridiplantae</taxon>
        <taxon>Streptophyta</taxon>
        <taxon>Embryophyta</taxon>
        <taxon>Tracheophyta</taxon>
        <taxon>Polypodiopsida</taxon>
        <taxon>Polypodiidae</taxon>
        <taxon>Polypodiales</taxon>
        <taxon>Pteridineae</taxon>
        <taxon>Pteridaceae</taxon>
        <taxon>Parkerioideae</taxon>
        <taxon>Ceratopteris</taxon>
    </lineage>
</organism>
<dbReference type="InterPro" id="IPR013210">
    <property type="entry name" value="LRR_N_plant-typ"/>
</dbReference>
<keyword evidence="14 19" id="KW-0472">Membrane</keyword>
<evidence type="ECO:0000256" key="17">
    <source>
        <dbReference type="PROSITE-ProRule" id="PRU10141"/>
    </source>
</evidence>
<name>A0A8T2VD72_CERRI</name>
<evidence type="ECO:0000256" key="19">
    <source>
        <dbReference type="SAM" id="Phobius"/>
    </source>
</evidence>
<dbReference type="SUPFAM" id="SSF52058">
    <property type="entry name" value="L domain-like"/>
    <property type="match status" value="1"/>
</dbReference>
<dbReference type="PANTHER" id="PTHR45974:SF266">
    <property type="entry name" value="LEUCINE-RICH REPEAT RECEPTOR PROTEIN KINASE HPCA1"/>
    <property type="match status" value="1"/>
</dbReference>
<keyword evidence="22" id="KW-1185">Reference proteome</keyword>
<accession>A0A8T2VD72</accession>
<keyword evidence="5" id="KW-0433">Leucine-rich repeat</keyword>
<dbReference type="InterPro" id="IPR017441">
    <property type="entry name" value="Protein_kinase_ATP_BS"/>
</dbReference>
<dbReference type="Gene3D" id="3.30.200.20">
    <property type="entry name" value="Phosphorylase Kinase, domain 1"/>
    <property type="match status" value="1"/>
</dbReference>
<evidence type="ECO:0000256" key="14">
    <source>
        <dbReference type="ARBA" id="ARBA00023136"/>
    </source>
</evidence>
<evidence type="ECO:0000313" key="22">
    <source>
        <dbReference type="Proteomes" id="UP000825935"/>
    </source>
</evidence>
<proteinExistence type="inferred from homology"/>
<dbReference type="InterPro" id="IPR000719">
    <property type="entry name" value="Prot_kinase_dom"/>
</dbReference>
<keyword evidence="13 19" id="KW-1133">Transmembrane helix</keyword>
<evidence type="ECO:0000256" key="3">
    <source>
        <dbReference type="ARBA" id="ARBA00012513"/>
    </source>
</evidence>
<dbReference type="Pfam" id="PF00560">
    <property type="entry name" value="LRR_1"/>
    <property type="match status" value="3"/>
</dbReference>
<dbReference type="EC" id="2.7.11.1" evidence="3"/>
<evidence type="ECO:0000256" key="6">
    <source>
        <dbReference type="ARBA" id="ARBA00022679"/>
    </source>
</evidence>
<feature type="region of interest" description="Disordered" evidence="18">
    <location>
        <begin position="927"/>
        <end position="980"/>
    </location>
</feature>
<dbReference type="Pfam" id="PF07714">
    <property type="entry name" value="PK_Tyr_Ser-Thr"/>
    <property type="match status" value="1"/>
</dbReference>
<dbReference type="PROSITE" id="PS51450">
    <property type="entry name" value="LRR"/>
    <property type="match status" value="2"/>
</dbReference>
<dbReference type="OMA" id="CAINPQD"/>
<evidence type="ECO:0000256" key="8">
    <source>
        <dbReference type="ARBA" id="ARBA00022729"/>
    </source>
</evidence>
<gene>
    <name evidence="21" type="ORF">KP509_02G047200</name>
</gene>
<keyword evidence="7 19" id="KW-0812">Transmembrane</keyword>
<dbReference type="FunFam" id="3.80.10.10:FF:000542">
    <property type="entry name" value="Leucine-rich repeat protein kinase family protein"/>
    <property type="match status" value="1"/>
</dbReference>
<dbReference type="InterPro" id="IPR001245">
    <property type="entry name" value="Ser-Thr/Tyr_kinase_cat_dom"/>
</dbReference>
<evidence type="ECO:0000259" key="20">
    <source>
        <dbReference type="PROSITE" id="PS50011"/>
    </source>
</evidence>
<dbReference type="Pfam" id="PF08263">
    <property type="entry name" value="LRRNT_2"/>
    <property type="match status" value="1"/>
</dbReference>
<keyword evidence="6" id="KW-0808">Transferase</keyword>
<evidence type="ECO:0000256" key="16">
    <source>
        <dbReference type="ARBA" id="ARBA00023180"/>
    </source>
</evidence>
<dbReference type="InterPro" id="IPR011009">
    <property type="entry name" value="Kinase-like_dom_sf"/>
</dbReference>